<dbReference type="PIRSF" id="PIRSF012608">
    <property type="entry name" value="UCP012608"/>
    <property type="match status" value="1"/>
</dbReference>
<dbReference type="STRING" id="266809.PM03_05700"/>
<evidence type="ECO:0008006" key="3">
    <source>
        <dbReference type="Google" id="ProtNLM"/>
    </source>
</evidence>
<dbReference type="InterPro" id="IPR011200">
    <property type="entry name" value="UCP012608"/>
</dbReference>
<reference evidence="1 2" key="1">
    <citation type="submission" date="2015-09" db="EMBL/GenBank/DDBJ databases">
        <authorList>
            <consortium name="Swine Surveillance"/>
        </authorList>
    </citation>
    <scope>NUCLEOTIDE SEQUENCE [LARGE SCALE GENOMIC DNA]</scope>
    <source>
        <strain evidence="1 2">CECT 5294</strain>
    </source>
</reference>
<evidence type="ECO:0000313" key="2">
    <source>
        <dbReference type="Proteomes" id="UP000051298"/>
    </source>
</evidence>
<dbReference type="AlphaFoldDB" id="A0A0P1EYS2"/>
<evidence type="ECO:0000313" key="1">
    <source>
        <dbReference type="EMBL" id="CUH60359.1"/>
    </source>
</evidence>
<proteinExistence type="predicted"/>
<gene>
    <name evidence="1" type="ORF">THS5294_01648</name>
</gene>
<name>A0A0P1EYS2_9RHOB</name>
<dbReference type="RefSeq" id="WP_058123355.1">
    <property type="nucleotide sequence ID" value="NZ_CYRX01000025.1"/>
</dbReference>
<dbReference type="eggNOG" id="COG4427">
    <property type="taxonomic scope" value="Bacteria"/>
</dbReference>
<dbReference type="Pfam" id="PF10094">
    <property type="entry name" value="DUF2332"/>
    <property type="match status" value="1"/>
</dbReference>
<organism evidence="1 2">
    <name type="scientific">Thalassobacter stenotrophicus</name>
    <dbReference type="NCBI Taxonomy" id="266809"/>
    <lineage>
        <taxon>Bacteria</taxon>
        <taxon>Pseudomonadati</taxon>
        <taxon>Pseudomonadota</taxon>
        <taxon>Alphaproteobacteria</taxon>
        <taxon>Rhodobacterales</taxon>
        <taxon>Roseobacteraceae</taxon>
        <taxon>Thalassobacter</taxon>
    </lineage>
</organism>
<dbReference type="Proteomes" id="UP000051298">
    <property type="component" value="Unassembled WGS sequence"/>
</dbReference>
<dbReference type="EMBL" id="CYRX01000025">
    <property type="protein sequence ID" value="CUH60359.1"/>
    <property type="molecule type" value="Genomic_DNA"/>
</dbReference>
<sequence length="348" mass="37363">MTPLNAAFAAQAAHCSALGSPFMARLMTILSEKLAPETSPMMAKLYAWPGDVGPAGASIPLRLAGGLHALVLRGIAPELEAVYPPHEVADSTLWAAVFAALQGHDTWLTDWMKSAPQTNEIRRAAVVRAAGQWAAARFGLPLHLLELGASAGLNLHWDAYGLEAQNVRFGPLGAPVELAPDWRGALPPNAEPIVMARRGVDLAPPNLHAADDRLRLLAYLWPDQPERLTRTRAAMALPPAHVDAGDAADWIEAQLDLPAPAATRLIFHTIAWQYFPAPVQHRARIAIEAAGEKATAADPLIWFAMEADGSEAPGACLTLRCWPGNETYAAGRACFHGRWVDWALPSPT</sequence>
<protein>
    <recommendedName>
        <fullName evidence="3">DUF2332 domain-containing protein</fullName>
    </recommendedName>
</protein>
<accession>A0A0P1EYS2</accession>